<dbReference type="AlphaFoldDB" id="A0AAN8H9I6"/>
<organism evidence="2 3">
    <name type="scientific">Champsocephalus esox</name>
    <name type="common">pike icefish</name>
    <dbReference type="NCBI Taxonomy" id="159716"/>
    <lineage>
        <taxon>Eukaryota</taxon>
        <taxon>Metazoa</taxon>
        <taxon>Chordata</taxon>
        <taxon>Craniata</taxon>
        <taxon>Vertebrata</taxon>
        <taxon>Euteleostomi</taxon>
        <taxon>Actinopterygii</taxon>
        <taxon>Neopterygii</taxon>
        <taxon>Teleostei</taxon>
        <taxon>Neoteleostei</taxon>
        <taxon>Acanthomorphata</taxon>
        <taxon>Eupercaria</taxon>
        <taxon>Perciformes</taxon>
        <taxon>Notothenioidei</taxon>
        <taxon>Channichthyidae</taxon>
        <taxon>Champsocephalus</taxon>
    </lineage>
</organism>
<name>A0AAN8H9I6_9TELE</name>
<evidence type="ECO:0000313" key="3">
    <source>
        <dbReference type="Proteomes" id="UP001335648"/>
    </source>
</evidence>
<feature type="region of interest" description="Disordered" evidence="1">
    <location>
        <begin position="1"/>
        <end position="27"/>
    </location>
</feature>
<evidence type="ECO:0000313" key="2">
    <source>
        <dbReference type="EMBL" id="KAK5907416.1"/>
    </source>
</evidence>
<comment type="caution">
    <text evidence="2">The sequence shown here is derived from an EMBL/GenBank/DDBJ whole genome shotgun (WGS) entry which is preliminary data.</text>
</comment>
<protein>
    <submittedName>
        <fullName evidence="2">Uncharacterized protein</fullName>
    </submittedName>
</protein>
<gene>
    <name evidence="2" type="ORF">CesoFtcFv8_005269</name>
</gene>
<proteinExistence type="predicted"/>
<sequence>MPMALELPSKELTPQMERHSGVGGKGRRWCEGEKEWLAAVTKVVSSGLWNQELLFALCYAPALPPPQHPRLHPCSLPQTTSAPLWPGWNADFHPHPPPLHFSPLLLLQNRGNKGDAASPSCVTS</sequence>
<accession>A0AAN8H9I6</accession>
<dbReference type="EMBL" id="JAULUE010002049">
    <property type="protein sequence ID" value="KAK5907416.1"/>
    <property type="molecule type" value="Genomic_DNA"/>
</dbReference>
<dbReference type="Proteomes" id="UP001335648">
    <property type="component" value="Unassembled WGS sequence"/>
</dbReference>
<evidence type="ECO:0000256" key="1">
    <source>
        <dbReference type="SAM" id="MobiDB-lite"/>
    </source>
</evidence>
<keyword evidence="3" id="KW-1185">Reference proteome</keyword>
<reference evidence="2 3" key="1">
    <citation type="journal article" date="2023" name="Mol. Biol. Evol.">
        <title>Genomics of Secondarily Temperate Adaptation in the Only Non-Antarctic Icefish.</title>
        <authorList>
            <person name="Rivera-Colon A.G."/>
            <person name="Rayamajhi N."/>
            <person name="Minhas B.F."/>
            <person name="Madrigal G."/>
            <person name="Bilyk K.T."/>
            <person name="Yoon V."/>
            <person name="Hune M."/>
            <person name="Gregory S."/>
            <person name="Cheng C.H.C."/>
            <person name="Catchen J.M."/>
        </authorList>
    </citation>
    <scope>NUCLEOTIDE SEQUENCE [LARGE SCALE GENOMIC DNA]</scope>
    <source>
        <strain evidence="2">JC2023a</strain>
    </source>
</reference>